<sequence length="110" mass="12335">MAIIHIVQFGFKPEVSEEKIAEICHHFMSLKDKCIHPTSQRPYVKSAVGGRNDSPEGLAGGVTHAFVMEFENDEDRTYYLEKDPAHLGFVSVVKDLVEAARVVDFKPGKF</sequence>
<dbReference type="AlphaFoldDB" id="A0A5N5DCW5"/>
<dbReference type="OrthoDB" id="1601230at2759"/>
<dbReference type="InterPro" id="IPR011008">
    <property type="entry name" value="Dimeric_a/b-barrel"/>
</dbReference>
<dbReference type="Proteomes" id="UP000325902">
    <property type="component" value="Unassembled WGS sequence"/>
</dbReference>
<gene>
    <name evidence="3" type="ORF">DBV05_g6086</name>
</gene>
<dbReference type="SMART" id="SM00886">
    <property type="entry name" value="Dabb"/>
    <property type="match status" value="1"/>
</dbReference>
<protein>
    <recommendedName>
        <fullName evidence="2">Stress-response A/B barrel domain-containing protein</fullName>
    </recommendedName>
</protein>
<evidence type="ECO:0000259" key="2">
    <source>
        <dbReference type="PROSITE" id="PS51502"/>
    </source>
</evidence>
<accession>A0A5N5DCW5</accession>
<keyword evidence="4" id="KW-1185">Reference proteome</keyword>
<proteinExistence type="predicted"/>
<dbReference type="PANTHER" id="PTHR33178">
    <property type="match status" value="1"/>
</dbReference>
<evidence type="ECO:0000256" key="1">
    <source>
        <dbReference type="ARBA" id="ARBA00011738"/>
    </source>
</evidence>
<evidence type="ECO:0000313" key="3">
    <source>
        <dbReference type="EMBL" id="KAB2575270.1"/>
    </source>
</evidence>
<dbReference type="PANTHER" id="PTHR33178:SF10">
    <property type="entry name" value="STRESS-RESPONSE A_B BARREL DOMAIN-CONTAINING PROTEIN"/>
    <property type="match status" value="1"/>
</dbReference>
<comment type="subunit">
    <text evidence="1">Homodimer.</text>
</comment>
<evidence type="ECO:0000313" key="4">
    <source>
        <dbReference type="Proteomes" id="UP000325902"/>
    </source>
</evidence>
<dbReference type="Pfam" id="PF07876">
    <property type="entry name" value="Dabb"/>
    <property type="match status" value="1"/>
</dbReference>
<dbReference type="InterPro" id="IPR044662">
    <property type="entry name" value="HS1/DABB1-like"/>
</dbReference>
<reference evidence="3 4" key="1">
    <citation type="journal article" date="2019" name="Sci. Rep.">
        <title>A multi-omics analysis of the grapevine pathogen Lasiodiplodia theobromae reveals that temperature affects the expression of virulence- and pathogenicity-related genes.</title>
        <authorList>
            <person name="Felix C."/>
            <person name="Meneses R."/>
            <person name="Goncalves M.F.M."/>
            <person name="Tilleman L."/>
            <person name="Duarte A.S."/>
            <person name="Jorrin-Novo J.V."/>
            <person name="Van de Peer Y."/>
            <person name="Deforce D."/>
            <person name="Van Nieuwerburgh F."/>
            <person name="Esteves A.C."/>
            <person name="Alves A."/>
        </authorList>
    </citation>
    <scope>NUCLEOTIDE SEQUENCE [LARGE SCALE GENOMIC DNA]</scope>
    <source>
        <strain evidence="3 4">LA-SOL3</strain>
    </source>
</reference>
<feature type="domain" description="Stress-response A/B barrel" evidence="2">
    <location>
        <begin position="3"/>
        <end position="105"/>
    </location>
</feature>
<dbReference type="SUPFAM" id="SSF54909">
    <property type="entry name" value="Dimeric alpha+beta barrel"/>
    <property type="match status" value="1"/>
</dbReference>
<organism evidence="3 4">
    <name type="scientific">Lasiodiplodia theobromae</name>
    <dbReference type="NCBI Taxonomy" id="45133"/>
    <lineage>
        <taxon>Eukaryota</taxon>
        <taxon>Fungi</taxon>
        <taxon>Dikarya</taxon>
        <taxon>Ascomycota</taxon>
        <taxon>Pezizomycotina</taxon>
        <taxon>Dothideomycetes</taxon>
        <taxon>Dothideomycetes incertae sedis</taxon>
        <taxon>Botryosphaeriales</taxon>
        <taxon>Botryosphaeriaceae</taxon>
        <taxon>Lasiodiplodia</taxon>
    </lineage>
</organism>
<dbReference type="Gene3D" id="3.30.70.100">
    <property type="match status" value="1"/>
</dbReference>
<name>A0A5N5DCW5_9PEZI</name>
<dbReference type="InterPro" id="IPR013097">
    <property type="entry name" value="Dabb"/>
</dbReference>
<dbReference type="EMBL" id="VCHE01000034">
    <property type="protein sequence ID" value="KAB2575270.1"/>
    <property type="molecule type" value="Genomic_DNA"/>
</dbReference>
<comment type="caution">
    <text evidence="3">The sequence shown here is derived from an EMBL/GenBank/DDBJ whole genome shotgun (WGS) entry which is preliminary data.</text>
</comment>
<dbReference type="PROSITE" id="PS51502">
    <property type="entry name" value="S_R_A_B_BARREL"/>
    <property type="match status" value="1"/>
</dbReference>